<gene>
    <name evidence="1" type="ORF">DFH08DRAFT_712767</name>
</gene>
<dbReference type="InterPro" id="IPR027417">
    <property type="entry name" value="P-loop_NTPase"/>
</dbReference>
<evidence type="ECO:0000313" key="2">
    <source>
        <dbReference type="Proteomes" id="UP001218218"/>
    </source>
</evidence>
<protein>
    <submittedName>
        <fullName evidence="1">Uncharacterized protein</fullName>
    </submittedName>
</protein>
<organism evidence="1 2">
    <name type="scientific">Mycena albidolilacea</name>
    <dbReference type="NCBI Taxonomy" id="1033008"/>
    <lineage>
        <taxon>Eukaryota</taxon>
        <taxon>Fungi</taxon>
        <taxon>Dikarya</taxon>
        <taxon>Basidiomycota</taxon>
        <taxon>Agaricomycotina</taxon>
        <taxon>Agaricomycetes</taxon>
        <taxon>Agaricomycetidae</taxon>
        <taxon>Agaricales</taxon>
        <taxon>Marasmiineae</taxon>
        <taxon>Mycenaceae</taxon>
        <taxon>Mycena</taxon>
    </lineage>
</organism>
<accession>A0AAD7EGI6</accession>
<dbReference type="SUPFAM" id="SSF52540">
    <property type="entry name" value="P-loop containing nucleoside triphosphate hydrolases"/>
    <property type="match status" value="1"/>
</dbReference>
<evidence type="ECO:0000313" key="1">
    <source>
        <dbReference type="EMBL" id="KAJ7321595.1"/>
    </source>
</evidence>
<name>A0AAD7EGI6_9AGAR</name>
<dbReference type="Proteomes" id="UP001218218">
    <property type="component" value="Unassembled WGS sequence"/>
</dbReference>
<dbReference type="AlphaFoldDB" id="A0AAD7EGI6"/>
<dbReference type="EMBL" id="JARIHO010000050">
    <property type="protein sequence ID" value="KAJ7321595.1"/>
    <property type="molecule type" value="Genomic_DNA"/>
</dbReference>
<proteinExistence type="predicted"/>
<feature type="non-terminal residue" evidence="1">
    <location>
        <position position="1"/>
    </location>
</feature>
<reference evidence="1" key="1">
    <citation type="submission" date="2023-03" db="EMBL/GenBank/DDBJ databases">
        <title>Massive genome expansion in bonnet fungi (Mycena s.s.) driven by repeated elements and novel gene families across ecological guilds.</title>
        <authorList>
            <consortium name="Lawrence Berkeley National Laboratory"/>
            <person name="Harder C.B."/>
            <person name="Miyauchi S."/>
            <person name="Viragh M."/>
            <person name="Kuo A."/>
            <person name="Thoen E."/>
            <person name="Andreopoulos B."/>
            <person name="Lu D."/>
            <person name="Skrede I."/>
            <person name="Drula E."/>
            <person name="Henrissat B."/>
            <person name="Morin E."/>
            <person name="Kohler A."/>
            <person name="Barry K."/>
            <person name="LaButti K."/>
            <person name="Morin E."/>
            <person name="Salamov A."/>
            <person name="Lipzen A."/>
            <person name="Mereny Z."/>
            <person name="Hegedus B."/>
            <person name="Baldrian P."/>
            <person name="Stursova M."/>
            <person name="Weitz H."/>
            <person name="Taylor A."/>
            <person name="Grigoriev I.V."/>
            <person name="Nagy L.G."/>
            <person name="Martin F."/>
            <person name="Kauserud H."/>
        </authorList>
    </citation>
    <scope>NUCLEOTIDE SEQUENCE</scope>
    <source>
        <strain evidence="1">CBHHK002</strain>
    </source>
</reference>
<keyword evidence="2" id="KW-1185">Reference proteome</keyword>
<comment type="caution">
    <text evidence="1">The sequence shown here is derived from an EMBL/GenBank/DDBJ whole genome shotgun (WGS) entry which is preliminary data.</text>
</comment>
<sequence>GPGKTSLAQTALHHLEVIVKYSERHFIPCNSSLTCADLVSNISSHLVLKNDRASFREILQHFRCSDASLLVLDKLETTWESLLFRPEVENFLSLLADIPQLALVMSITMRGAQRPAKIKWTRPCTRPLSPLSNSAALQVFIDIADNDHDDACAAKLLTYTGNLMLTVSFMASVAGYEGCEKTLLPWETESTRVLSDGHD</sequence>